<keyword evidence="3" id="KW-1185">Reference proteome</keyword>
<evidence type="ECO:0000313" key="2">
    <source>
        <dbReference type="EMBL" id="MFD1484290.1"/>
    </source>
</evidence>
<dbReference type="RefSeq" id="WP_125750715.1">
    <property type="nucleotide sequence ID" value="NZ_JBHTON010000007.1"/>
</dbReference>
<evidence type="ECO:0000313" key="3">
    <source>
        <dbReference type="Proteomes" id="UP001597252"/>
    </source>
</evidence>
<dbReference type="EMBL" id="JBHTON010000007">
    <property type="protein sequence ID" value="MFD1484290.1"/>
    <property type="molecule type" value="Genomic_DNA"/>
</dbReference>
<comment type="caution">
    <text evidence="2">The sequence shown here is derived from an EMBL/GenBank/DDBJ whole genome shotgun (WGS) entry which is preliminary data.</text>
</comment>
<reference evidence="3" key="1">
    <citation type="journal article" date="2019" name="Int. J. Syst. Evol. Microbiol.">
        <title>The Global Catalogue of Microorganisms (GCM) 10K type strain sequencing project: providing services to taxonomists for standard genome sequencing and annotation.</title>
        <authorList>
            <consortium name="The Broad Institute Genomics Platform"/>
            <consortium name="The Broad Institute Genome Sequencing Center for Infectious Disease"/>
            <person name="Wu L."/>
            <person name="Ma J."/>
        </authorList>
    </citation>
    <scope>NUCLEOTIDE SEQUENCE [LARGE SCALE GENOMIC DNA]</scope>
    <source>
        <strain evidence="3">CCM 8903</strain>
    </source>
</reference>
<dbReference type="Proteomes" id="UP001597252">
    <property type="component" value="Unassembled WGS sequence"/>
</dbReference>
<gene>
    <name evidence="2" type="ORF">ACFQ5J_03470</name>
</gene>
<organism evidence="2 3">
    <name type="scientific">Lacticaseibacillus baoqingensis</name>
    <dbReference type="NCBI Taxonomy" id="2486013"/>
    <lineage>
        <taxon>Bacteria</taxon>
        <taxon>Bacillati</taxon>
        <taxon>Bacillota</taxon>
        <taxon>Bacilli</taxon>
        <taxon>Lactobacillales</taxon>
        <taxon>Lactobacillaceae</taxon>
        <taxon>Lacticaseibacillus</taxon>
    </lineage>
</organism>
<evidence type="ECO:0000256" key="1">
    <source>
        <dbReference type="ARBA" id="ARBA00022490"/>
    </source>
</evidence>
<proteinExistence type="predicted"/>
<keyword evidence="1" id="KW-0963">Cytoplasm</keyword>
<protein>
    <submittedName>
        <fullName evidence="2">YlbG family protein</fullName>
    </submittedName>
</protein>
<name>A0ABW4E770_9LACO</name>
<dbReference type="InterPro" id="IPR016979">
    <property type="entry name" value="DUF2129"/>
</dbReference>
<accession>A0ABW4E770</accession>
<sequence>MFTLTPRIGLVVWVYSLKQIRALRHYGTVMYVSKKMKYAYLYLDQADLEATMAKLEKLRFVRAVEPSHRPELAVAYGPDADTAMNHLIQATHQKGGQARAGDQR</sequence>
<dbReference type="PIRSF" id="PIRSF031653">
    <property type="entry name" value="UCP031653"/>
    <property type="match status" value="1"/>
</dbReference>
<dbReference type="Pfam" id="PF09902">
    <property type="entry name" value="DUF2129"/>
    <property type="match status" value="1"/>
</dbReference>